<keyword evidence="5 6" id="KW-0349">Heme</keyword>
<evidence type="ECO:0008006" key="9">
    <source>
        <dbReference type="Google" id="ProtNLM"/>
    </source>
</evidence>
<dbReference type="PANTHER" id="PTHR24300">
    <property type="entry name" value="CYTOCHROME P450 508A4-RELATED"/>
    <property type="match status" value="1"/>
</dbReference>
<keyword evidence="2 5" id="KW-0479">Metal-binding</keyword>
<dbReference type="EMBL" id="KE124851">
    <property type="protein sequence ID" value="EPB76893.1"/>
    <property type="molecule type" value="Genomic_DNA"/>
</dbReference>
<feature type="binding site" description="axial binding residue" evidence="5">
    <location>
        <position position="109"/>
    </location>
    <ligand>
        <name>heme</name>
        <dbReference type="ChEBI" id="CHEBI:30413"/>
    </ligand>
    <ligandPart>
        <name>Fe</name>
        <dbReference type="ChEBI" id="CHEBI:18248"/>
    </ligandPart>
</feature>
<accession>A0A0D6M0A9</accession>
<dbReference type="AlphaFoldDB" id="A0A0D6M0A9"/>
<keyword evidence="6" id="KW-0560">Oxidoreductase</keyword>
<evidence type="ECO:0000256" key="6">
    <source>
        <dbReference type="RuleBase" id="RU000461"/>
    </source>
</evidence>
<dbReference type="GO" id="GO:0006082">
    <property type="term" value="P:organic acid metabolic process"/>
    <property type="evidence" value="ECO:0007669"/>
    <property type="project" value="TreeGrafter"/>
</dbReference>
<reference evidence="7 8" key="1">
    <citation type="submission" date="2013-05" db="EMBL/GenBank/DDBJ databases">
        <title>Draft genome of the parasitic nematode Anyclostoma ceylanicum.</title>
        <authorList>
            <person name="Mitreva M."/>
        </authorList>
    </citation>
    <scope>NUCLEOTIDE SEQUENCE [LARGE SCALE GENOMIC DNA]</scope>
</reference>
<dbReference type="GO" id="GO:0020037">
    <property type="term" value="F:heme binding"/>
    <property type="evidence" value="ECO:0007669"/>
    <property type="project" value="InterPro"/>
</dbReference>
<dbReference type="Pfam" id="PF00067">
    <property type="entry name" value="p450"/>
    <property type="match status" value="1"/>
</dbReference>
<gene>
    <name evidence="7" type="ORF">ANCCEY_04019</name>
</gene>
<organism evidence="7 8">
    <name type="scientific">Ancylostoma ceylanicum</name>
    <dbReference type="NCBI Taxonomy" id="53326"/>
    <lineage>
        <taxon>Eukaryota</taxon>
        <taxon>Metazoa</taxon>
        <taxon>Ecdysozoa</taxon>
        <taxon>Nematoda</taxon>
        <taxon>Chromadorea</taxon>
        <taxon>Rhabditida</taxon>
        <taxon>Rhabditina</taxon>
        <taxon>Rhabditomorpha</taxon>
        <taxon>Strongyloidea</taxon>
        <taxon>Ancylostomatidae</taxon>
        <taxon>Ancylostomatinae</taxon>
        <taxon>Ancylostoma</taxon>
    </lineage>
</organism>
<dbReference type="PROSITE" id="PS00086">
    <property type="entry name" value="CYTOCHROME_P450"/>
    <property type="match status" value="1"/>
</dbReference>
<dbReference type="InterPro" id="IPR001128">
    <property type="entry name" value="Cyt_P450"/>
</dbReference>
<comment type="similarity">
    <text evidence="1 6">Belongs to the cytochrome P450 family.</text>
</comment>
<dbReference type="PRINTS" id="PR00385">
    <property type="entry name" value="P450"/>
</dbReference>
<dbReference type="InterPro" id="IPR002401">
    <property type="entry name" value="Cyt_P450_E_grp-I"/>
</dbReference>
<dbReference type="GO" id="GO:0006805">
    <property type="term" value="P:xenobiotic metabolic process"/>
    <property type="evidence" value="ECO:0007669"/>
    <property type="project" value="TreeGrafter"/>
</dbReference>
<dbReference type="PRINTS" id="PR00463">
    <property type="entry name" value="EP450I"/>
</dbReference>
<keyword evidence="4 6" id="KW-0503">Monooxygenase</keyword>
<dbReference type="GO" id="GO:0005737">
    <property type="term" value="C:cytoplasm"/>
    <property type="evidence" value="ECO:0007669"/>
    <property type="project" value="TreeGrafter"/>
</dbReference>
<comment type="cofactor">
    <cofactor evidence="5">
        <name>heme</name>
        <dbReference type="ChEBI" id="CHEBI:30413"/>
    </cofactor>
</comment>
<sequence>MSLLDLWAAGQETTTTTLYWAFSYLLLHPQEIHRCAKIIPMNLWRDTSEDTVVGPYMIPKGTAIAAQISAIMSDEKYFKDSDEFNPDRYFSGDRVEQMVVSFGLGKRACPGESLAQAELYLMMALSQALIHQDMYDDKAERFSHI</sequence>
<dbReference type="Gene3D" id="1.10.630.10">
    <property type="entry name" value="Cytochrome P450"/>
    <property type="match status" value="2"/>
</dbReference>
<dbReference type="GO" id="GO:0005506">
    <property type="term" value="F:iron ion binding"/>
    <property type="evidence" value="ECO:0007669"/>
    <property type="project" value="InterPro"/>
</dbReference>
<evidence type="ECO:0000256" key="4">
    <source>
        <dbReference type="ARBA" id="ARBA00023033"/>
    </source>
</evidence>
<dbReference type="InterPro" id="IPR036396">
    <property type="entry name" value="Cyt_P450_sf"/>
</dbReference>
<dbReference type="SUPFAM" id="SSF48264">
    <property type="entry name" value="Cytochrome P450"/>
    <property type="match status" value="1"/>
</dbReference>
<evidence type="ECO:0000256" key="5">
    <source>
        <dbReference type="PIRSR" id="PIRSR602401-1"/>
    </source>
</evidence>
<evidence type="ECO:0000256" key="3">
    <source>
        <dbReference type="ARBA" id="ARBA00023004"/>
    </source>
</evidence>
<dbReference type="InterPro" id="IPR017972">
    <property type="entry name" value="Cyt_P450_CS"/>
</dbReference>
<dbReference type="GO" id="GO:0016712">
    <property type="term" value="F:oxidoreductase activity, acting on paired donors, with incorporation or reduction of molecular oxygen, reduced flavin or flavoprotein as one donor, and incorporation of one atom of oxygen"/>
    <property type="evidence" value="ECO:0007669"/>
    <property type="project" value="TreeGrafter"/>
</dbReference>
<keyword evidence="3 5" id="KW-0408">Iron</keyword>
<dbReference type="PANTHER" id="PTHR24300:SF375">
    <property type="entry name" value="CYTOCHROME P450 FAMILY"/>
    <property type="match status" value="1"/>
</dbReference>
<evidence type="ECO:0000313" key="7">
    <source>
        <dbReference type="EMBL" id="EPB76893.1"/>
    </source>
</evidence>
<evidence type="ECO:0000256" key="1">
    <source>
        <dbReference type="ARBA" id="ARBA00010617"/>
    </source>
</evidence>
<evidence type="ECO:0000256" key="2">
    <source>
        <dbReference type="ARBA" id="ARBA00022723"/>
    </source>
</evidence>
<proteinExistence type="inferred from homology"/>
<protein>
    <recommendedName>
        <fullName evidence="9">Unspecific monooxygenase</fullName>
    </recommendedName>
</protein>
<name>A0A0D6M0A9_9BILA</name>
<evidence type="ECO:0000313" key="8">
    <source>
        <dbReference type="Proteomes" id="UP000054495"/>
    </source>
</evidence>
<dbReference type="InterPro" id="IPR050182">
    <property type="entry name" value="Cytochrome_P450_fam2"/>
</dbReference>
<dbReference type="Proteomes" id="UP000054495">
    <property type="component" value="Unassembled WGS sequence"/>
</dbReference>
<keyword evidence="8" id="KW-1185">Reference proteome</keyword>